<proteinExistence type="predicted"/>
<accession>A0ABU0BX31</accession>
<organism evidence="1 2">
    <name type="scientific">Pararhizobium capsulatum DSM 1112</name>
    <dbReference type="NCBI Taxonomy" id="1121113"/>
    <lineage>
        <taxon>Bacteria</taxon>
        <taxon>Pseudomonadati</taxon>
        <taxon>Pseudomonadota</taxon>
        <taxon>Alphaproteobacteria</taxon>
        <taxon>Hyphomicrobiales</taxon>
        <taxon>Rhizobiaceae</taxon>
        <taxon>Rhizobium/Agrobacterium group</taxon>
        <taxon>Pararhizobium</taxon>
    </lineage>
</organism>
<name>A0ABU0BX31_9HYPH</name>
<evidence type="ECO:0000313" key="1">
    <source>
        <dbReference type="EMBL" id="MDQ0322206.1"/>
    </source>
</evidence>
<dbReference type="EMBL" id="JAUSVF010000002">
    <property type="protein sequence ID" value="MDQ0322206.1"/>
    <property type="molecule type" value="Genomic_DNA"/>
</dbReference>
<sequence>MSSCSENPYAGMRDEVFNPGEVRLYGRSQFNPPDGLGGEPDGTGQIAADGKKMRFRAGEGYIAMDMRQDAEAVSVGIIYGYAYEGHCYKLPKPRIMYLPVEHQPIVGGDSGCDCGYAPELGYVVWAVDKLDRVIVLDMRSDDVKTLLLEENMPGNRSPQAYAQAMAMAPQRGRE</sequence>
<dbReference type="Proteomes" id="UP001230207">
    <property type="component" value="Unassembled WGS sequence"/>
</dbReference>
<gene>
    <name evidence="1" type="ORF">QO002_004412</name>
</gene>
<comment type="caution">
    <text evidence="1">The sequence shown here is derived from an EMBL/GenBank/DDBJ whole genome shotgun (WGS) entry which is preliminary data.</text>
</comment>
<evidence type="ECO:0000313" key="2">
    <source>
        <dbReference type="Proteomes" id="UP001230207"/>
    </source>
</evidence>
<protein>
    <recommendedName>
        <fullName evidence="3">LVIVD repeat-containing protein</fullName>
    </recommendedName>
</protein>
<evidence type="ECO:0008006" key="3">
    <source>
        <dbReference type="Google" id="ProtNLM"/>
    </source>
</evidence>
<reference evidence="1 2" key="1">
    <citation type="submission" date="2023-07" db="EMBL/GenBank/DDBJ databases">
        <title>Genomic Encyclopedia of Type Strains, Phase IV (KMG-IV): sequencing the most valuable type-strain genomes for metagenomic binning, comparative biology and taxonomic classification.</title>
        <authorList>
            <person name="Goeker M."/>
        </authorList>
    </citation>
    <scope>NUCLEOTIDE SEQUENCE [LARGE SCALE GENOMIC DNA]</scope>
    <source>
        <strain evidence="1 2">DSM 1112</strain>
    </source>
</reference>
<keyword evidence="2" id="KW-1185">Reference proteome</keyword>